<protein>
    <submittedName>
        <fullName evidence="1">Subunit 17 of mediator complex-domain-containing protein</fullName>
    </submittedName>
</protein>
<reference evidence="1" key="1">
    <citation type="journal article" date="2021" name="Environ. Microbiol.">
        <title>Gene family expansions and transcriptome signatures uncover fungal adaptations to wood decay.</title>
        <authorList>
            <person name="Hage H."/>
            <person name="Miyauchi S."/>
            <person name="Viragh M."/>
            <person name="Drula E."/>
            <person name="Min B."/>
            <person name="Chaduli D."/>
            <person name="Navarro D."/>
            <person name="Favel A."/>
            <person name="Norest M."/>
            <person name="Lesage-Meessen L."/>
            <person name="Balint B."/>
            <person name="Merenyi Z."/>
            <person name="de Eugenio L."/>
            <person name="Morin E."/>
            <person name="Martinez A.T."/>
            <person name="Baldrian P."/>
            <person name="Stursova M."/>
            <person name="Martinez M.J."/>
            <person name="Novotny C."/>
            <person name="Magnuson J.K."/>
            <person name="Spatafora J.W."/>
            <person name="Maurice S."/>
            <person name="Pangilinan J."/>
            <person name="Andreopoulos W."/>
            <person name="LaButti K."/>
            <person name="Hundley H."/>
            <person name="Na H."/>
            <person name="Kuo A."/>
            <person name="Barry K."/>
            <person name="Lipzen A."/>
            <person name="Henrissat B."/>
            <person name="Riley R."/>
            <person name="Ahrendt S."/>
            <person name="Nagy L.G."/>
            <person name="Grigoriev I.V."/>
            <person name="Martin F."/>
            <person name="Rosso M.N."/>
        </authorList>
    </citation>
    <scope>NUCLEOTIDE SEQUENCE</scope>
    <source>
        <strain evidence="1">CBS 384.51</strain>
    </source>
</reference>
<keyword evidence="2" id="KW-1185">Reference proteome</keyword>
<proteinExistence type="predicted"/>
<organism evidence="1 2">
    <name type="scientific">Irpex rosettiformis</name>
    <dbReference type="NCBI Taxonomy" id="378272"/>
    <lineage>
        <taxon>Eukaryota</taxon>
        <taxon>Fungi</taxon>
        <taxon>Dikarya</taxon>
        <taxon>Basidiomycota</taxon>
        <taxon>Agaricomycotina</taxon>
        <taxon>Agaricomycetes</taxon>
        <taxon>Polyporales</taxon>
        <taxon>Irpicaceae</taxon>
        <taxon>Irpex</taxon>
    </lineage>
</organism>
<comment type="caution">
    <text evidence="1">The sequence shown here is derived from an EMBL/GenBank/DDBJ whole genome shotgun (WGS) entry which is preliminary data.</text>
</comment>
<gene>
    <name evidence="1" type="ORF">BDY19DRAFT_1005574</name>
</gene>
<sequence length="595" mass="66484">MEQPSWKKLKLSLERPYKDDNNQPIPTLLDITPEGQHIYEPREDPTTKIGKNLTRIFQEKGHDFFDKYSLGSQSDAEEVDEDKQKEQDDNVQPMTPEELFRMRIEILPQLHIAFGEMTQARDLLALMLSTPGNQPQIPGLYGTQQNTAPTQPSTLKATIVTKPPPIQSVQAFNTQLVIGSKDLALRKAADLLRTAAENVEKSRARSERYWLDALKIRRGNWGLIPAPLPLGSATGRGADKTSKDFLVSFSLEESPVIYRRRAIGRIPTFDTTSSLIEYPLRQHTCLQVSITTIDADGARLTVRNNMTEYDESKLQESLRGAQAEVVQQEIFSVLIREASNLPTASARVSERLISIDAAQGVELAFELVESGSIAPPEDQSAAAICDFIFSALHILLLRAHTYVKNQRLGQTGFYRPNPPAPQPPPLILQPVVDLLQYRAFCDRVHLEVHKVVHALRVAGVSVKCRVNRVGENGQQLVRLLTNTDGLQRIGGETLLRIDNRHSIRFTYSSPSSLTAHLPQATLAVASISQLTQLLWDEVGSCLLQRICEIGEELSEGIHGTWFVDLLTGRTVGRWEGKALYVNISFPELFVFVIGY</sequence>
<dbReference type="Proteomes" id="UP001055072">
    <property type="component" value="Unassembled WGS sequence"/>
</dbReference>
<dbReference type="EMBL" id="MU274911">
    <property type="protein sequence ID" value="KAI0089208.1"/>
    <property type="molecule type" value="Genomic_DNA"/>
</dbReference>
<accession>A0ACB8U4H2</accession>
<evidence type="ECO:0000313" key="2">
    <source>
        <dbReference type="Proteomes" id="UP001055072"/>
    </source>
</evidence>
<evidence type="ECO:0000313" key="1">
    <source>
        <dbReference type="EMBL" id="KAI0089208.1"/>
    </source>
</evidence>
<name>A0ACB8U4H2_9APHY</name>